<evidence type="ECO:0000313" key="3">
    <source>
        <dbReference type="EMBL" id="SVB25463.1"/>
    </source>
</evidence>
<accession>A0A382CJE8</accession>
<name>A0A382CJE8_9ZZZZ</name>
<sequence>MARFVILSIDSFDYIENKTGNMLIRYRTSEVVAIIDPSKQGLCSQDVIGVGGKIPVVSSFNESKQYKPDTLVIGNAPQGGVLGADVKGELISALSFGVNVISGMHHFLSKDKKMLNIAKQNNAKILDLRKPPSPPHFPKGTWKDRSTPVLLVVGSDCDTGKMTTAWEIKERLSAYNKNIEFIGTGQTGILLSKGVAIDAVVADFMAGEVEYIIDKHIKSDTDLVVVEGQGAITNYAYSGVTLGLLHGCMPDYLVLTHDVGRDKDVMGHEIPDLGNFMNIHIDLMAPFRETRFLGINLLTFELSEEEAIEKVSYYKTKYELPTTDLIRFGDSDFIDAIKDAIE</sequence>
<dbReference type="InterPro" id="IPR035086">
    <property type="entry name" value="DgcN-like_C"/>
</dbReference>
<proteinExistence type="predicted"/>
<dbReference type="EMBL" id="UINC01034510">
    <property type="protein sequence ID" value="SVB25463.1"/>
    <property type="molecule type" value="Genomic_DNA"/>
</dbReference>
<feature type="domain" description="D-glutamate N-acetyltransferase-like C-terminal" evidence="1">
    <location>
        <begin position="139"/>
        <end position="332"/>
    </location>
</feature>
<dbReference type="Gene3D" id="3.40.50.720">
    <property type="entry name" value="NAD(P)-binding Rossmann-like Domain"/>
    <property type="match status" value="1"/>
</dbReference>
<dbReference type="InterPro" id="IPR035402">
    <property type="entry name" value="DgcN-like_N"/>
</dbReference>
<protein>
    <recommendedName>
        <fullName evidence="4">DUF1611 domain-containing protein</fullName>
    </recommendedName>
</protein>
<feature type="domain" description="D-glutamate N-acetyltransferase-like N-terminal" evidence="2">
    <location>
        <begin position="38"/>
        <end position="131"/>
    </location>
</feature>
<dbReference type="SUPFAM" id="SSF52540">
    <property type="entry name" value="P-loop containing nucleoside triphosphate hydrolases"/>
    <property type="match status" value="1"/>
</dbReference>
<dbReference type="PIRSF" id="PIRSF026760">
    <property type="entry name" value="UCP026760"/>
    <property type="match status" value="1"/>
</dbReference>
<evidence type="ECO:0008006" key="4">
    <source>
        <dbReference type="Google" id="ProtNLM"/>
    </source>
</evidence>
<organism evidence="3">
    <name type="scientific">marine metagenome</name>
    <dbReference type="NCBI Taxonomy" id="408172"/>
    <lineage>
        <taxon>unclassified sequences</taxon>
        <taxon>metagenomes</taxon>
        <taxon>ecological metagenomes</taxon>
    </lineage>
</organism>
<evidence type="ECO:0000259" key="2">
    <source>
        <dbReference type="Pfam" id="PF17396"/>
    </source>
</evidence>
<reference evidence="3" key="1">
    <citation type="submission" date="2018-05" db="EMBL/GenBank/DDBJ databases">
        <authorList>
            <person name="Lanie J.A."/>
            <person name="Ng W.-L."/>
            <person name="Kazmierczak K.M."/>
            <person name="Andrzejewski T.M."/>
            <person name="Davidsen T.M."/>
            <person name="Wayne K.J."/>
            <person name="Tettelin H."/>
            <person name="Glass J.I."/>
            <person name="Rusch D."/>
            <person name="Podicherti R."/>
            <person name="Tsui H.-C.T."/>
            <person name="Winkler M.E."/>
        </authorList>
    </citation>
    <scope>NUCLEOTIDE SEQUENCE</scope>
</reference>
<dbReference type="Pfam" id="PF17396">
    <property type="entry name" value="DUF1611_N"/>
    <property type="match status" value="1"/>
</dbReference>
<dbReference type="InterPro" id="IPR027417">
    <property type="entry name" value="P-loop_NTPase"/>
</dbReference>
<dbReference type="Gene3D" id="3.40.50.300">
    <property type="entry name" value="P-loop containing nucleotide triphosphate hydrolases"/>
    <property type="match status" value="1"/>
</dbReference>
<gene>
    <name evidence="3" type="ORF">METZ01_LOCUS178317</name>
</gene>
<dbReference type="InterPro" id="IPR011669">
    <property type="entry name" value="DgcN-like"/>
</dbReference>
<evidence type="ECO:0000259" key="1">
    <source>
        <dbReference type="Pfam" id="PF07755"/>
    </source>
</evidence>
<dbReference type="AlphaFoldDB" id="A0A382CJE8"/>
<dbReference type="Pfam" id="PF07755">
    <property type="entry name" value="DUF1611"/>
    <property type="match status" value="1"/>
</dbReference>
<dbReference type="PANTHER" id="PTHR40690">
    <property type="entry name" value="GLL3100 PROTEIN"/>
    <property type="match status" value="1"/>
</dbReference>
<dbReference type="PANTHER" id="PTHR40690:SF1">
    <property type="entry name" value="DUF1611 DOMAIN-CONTAINING PROTEIN"/>
    <property type="match status" value="1"/>
</dbReference>